<name>A0ABR9AFE9_9BACT</name>
<protein>
    <submittedName>
        <fullName evidence="2">TetR/AcrR family transcriptional regulator</fullName>
    </submittedName>
</protein>
<organism evidence="2 3">
    <name type="scientific">Echinicola arenosa</name>
    <dbReference type="NCBI Taxonomy" id="2774144"/>
    <lineage>
        <taxon>Bacteria</taxon>
        <taxon>Pseudomonadati</taxon>
        <taxon>Bacteroidota</taxon>
        <taxon>Cytophagia</taxon>
        <taxon>Cytophagales</taxon>
        <taxon>Cyclobacteriaceae</taxon>
        <taxon>Echinicola</taxon>
    </lineage>
</organism>
<comment type="caution">
    <text evidence="2">The sequence shown here is derived from an EMBL/GenBank/DDBJ whole genome shotgun (WGS) entry which is preliminary data.</text>
</comment>
<dbReference type="EMBL" id="JACYTQ010000001">
    <property type="protein sequence ID" value="MBD8487418.1"/>
    <property type="molecule type" value="Genomic_DNA"/>
</dbReference>
<sequence length="221" mass="25836">MEKTAAKRTTKVDKRAKIIESYKTYLLEHGKEPVSVFKFTQSIKLKEVDFYAFFSSFVGVKRAIWQSVFEDTVTILNGQDVYQDYSAREKLLAFFYTWIEELKKNRSYFLALYGAVKLPKGSLPRELGGFRQDFKEFAKTIIQQGEEQEEIASRPYISEKYDEAIWLQVLFVFRFWVNDHSEGFEKTDAAIEKSVNLAFDLMGKSALDTFVDFAKFLYQSK</sequence>
<evidence type="ECO:0000313" key="2">
    <source>
        <dbReference type="EMBL" id="MBD8487418.1"/>
    </source>
</evidence>
<dbReference type="Gene3D" id="1.10.357.10">
    <property type="entry name" value="Tetracycline Repressor, domain 2"/>
    <property type="match status" value="1"/>
</dbReference>
<keyword evidence="3" id="KW-1185">Reference proteome</keyword>
<feature type="domain" description="Tetracyclin repressor-like C-terminal" evidence="1">
    <location>
        <begin position="90"/>
        <end position="217"/>
    </location>
</feature>
<accession>A0ABR9AFE9</accession>
<dbReference type="InterPro" id="IPR036271">
    <property type="entry name" value="Tet_transcr_reg_TetR-rel_C_sf"/>
</dbReference>
<reference evidence="2 3" key="1">
    <citation type="submission" date="2020-09" db="EMBL/GenBank/DDBJ databases">
        <title>Echinicola sp. CAU 1574 isolated from sand of Sido Beach.</title>
        <authorList>
            <person name="Kim W."/>
        </authorList>
    </citation>
    <scope>NUCLEOTIDE SEQUENCE [LARGE SCALE GENOMIC DNA]</scope>
    <source>
        <strain evidence="2 3">CAU 1574</strain>
    </source>
</reference>
<dbReference type="InterPro" id="IPR041673">
    <property type="entry name" value="TetR_C_23"/>
</dbReference>
<dbReference type="Pfam" id="PF17931">
    <property type="entry name" value="TetR_C_23"/>
    <property type="match status" value="1"/>
</dbReference>
<evidence type="ECO:0000313" key="3">
    <source>
        <dbReference type="Proteomes" id="UP000647133"/>
    </source>
</evidence>
<gene>
    <name evidence="2" type="ORF">IFO69_01535</name>
</gene>
<dbReference type="Proteomes" id="UP000647133">
    <property type="component" value="Unassembled WGS sequence"/>
</dbReference>
<evidence type="ECO:0000259" key="1">
    <source>
        <dbReference type="Pfam" id="PF17931"/>
    </source>
</evidence>
<dbReference type="RefSeq" id="WP_192007282.1">
    <property type="nucleotide sequence ID" value="NZ_JACYTQ010000001.1"/>
</dbReference>
<proteinExistence type="predicted"/>
<dbReference type="SUPFAM" id="SSF48498">
    <property type="entry name" value="Tetracyclin repressor-like, C-terminal domain"/>
    <property type="match status" value="1"/>
</dbReference>